<dbReference type="GO" id="GO:0005524">
    <property type="term" value="F:ATP binding"/>
    <property type="evidence" value="ECO:0007669"/>
    <property type="project" value="UniProtKB-KW"/>
</dbReference>
<protein>
    <submittedName>
        <fullName evidence="5">Phage/plasmid primase, P4 family</fullName>
    </submittedName>
</protein>
<dbReference type="Proteomes" id="UP001174037">
    <property type="component" value="Unassembled WGS sequence"/>
</dbReference>
<reference evidence="5" key="1">
    <citation type="journal article" date="2023" name="Int. J. Mol. Sci.">
        <title>Antibiotic Resistance/Susceptibility Profiles of Staphylococcus equorum Strains from Cheese, and Genome Analysis for Antibiotic Resistance Genes.</title>
        <authorList>
            <person name="Vazquez L."/>
            <person name="Srednik M.E."/>
            <person name="Rodriguez J."/>
            <person name="Florez A.B."/>
            <person name="Mayo B."/>
        </authorList>
    </citation>
    <scope>NUCLEOTIDE SEQUENCE</scope>
    <source>
        <strain evidence="5">5A3I</strain>
    </source>
</reference>
<keyword evidence="1" id="KW-0547">Nucleotide-binding</keyword>
<accession>A0AAW7AQN3</accession>
<dbReference type="InterPro" id="IPR014015">
    <property type="entry name" value="Helicase_SF3_DNA-vir"/>
</dbReference>
<dbReference type="Pfam" id="PF19263">
    <property type="entry name" value="DUF5906"/>
    <property type="match status" value="1"/>
</dbReference>
<dbReference type="InterPro" id="IPR027417">
    <property type="entry name" value="P-loop_NTPase"/>
</dbReference>
<reference evidence="5" key="2">
    <citation type="submission" date="2023-03" db="EMBL/GenBank/DDBJ databases">
        <authorList>
            <person name="Vazquez L."/>
            <person name="Rodriguez J."/>
            <person name="Mayo B."/>
            <person name="Florez A.B."/>
        </authorList>
    </citation>
    <scope>NUCLEOTIDE SEQUENCE</scope>
    <source>
        <strain evidence="5">5A3I</strain>
    </source>
</reference>
<evidence type="ECO:0000256" key="3">
    <source>
        <dbReference type="SAM" id="MobiDB-lite"/>
    </source>
</evidence>
<feature type="compositionally biased region" description="Basic and acidic residues" evidence="3">
    <location>
        <begin position="478"/>
        <end position="487"/>
    </location>
</feature>
<dbReference type="InterPro" id="IPR045455">
    <property type="entry name" value="NrS-1_pol-like_helicase"/>
</dbReference>
<feature type="region of interest" description="Disordered" evidence="3">
    <location>
        <begin position="1"/>
        <end position="30"/>
    </location>
</feature>
<dbReference type="AlphaFoldDB" id="A0AAW7AQN3"/>
<evidence type="ECO:0000313" key="5">
    <source>
        <dbReference type="EMBL" id="MDK9867255.1"/>
    </source>
</evidence>
<dbReference type="Gene3D" id="3.40.50.300">
    <property type="entry name" value="P-loop containing nucleotide triphosphate hydrolases"/>
    <property type="match status" value="1"/>
</dbReference>
<proteinExistence type="predicted"/>
<evidence type="ECO:0000259" key="4">
    <source>
        <dbReference type="PROSITE" id="PS51206"/>
    </source>
</evidence>
<gene>
    <name evidence="5" type="ORF">P1A27_15140</name>
</gene>
<comment type="caution">
    <text evidence="5">The sequence shown here is derived from an EMBL/GenBank/DDBJ whole genome shotgun (WGS) entry which is preliminary data.</text>
</comment>
<dbReference type="InterPro" id="IPR006500">
    <property type="entry name" value="Helicase_put_C_phage/plasmid"/>
</dbReference>
<evidence type="ECO:0000256" key="2">
    <source>
        <dbReference type="ARBA" id="ARBA00022840"/>
    </source>
</evidence>
<sequence length="505" mass="58699">MTSRDDVLQNLSEHRQQKQQENMNGYETDKEDDVVARMKAMLQPIKYKGEIYYKHQGSNYKADEMLLKRIIREDPRTRTIKQVDEVYKRLMIDLIEQERGQAFPIVFKNGYLEDGQFAFTDDLPFSPHYINRRYNPAAEPVKAVDEYLDHISQGDEGYRKYIIEMLGYIFNTSLDFKERKGKVFFIVGDGGSGKGTLLKLISLLLGAENVSNVSIHEFEDGRRTTIMIGKLANLGDDIEDQPINAPVMKTLKNMATADTVNIRKLYKESESTIISATGVYTSNHILRSFEKGESFKRRVVWLPLTKKLQNKSSQFHKDLRSEEALDYLTALAIESLNKLYETELFSESETIHEFNKGYHEANNTAVAYLKELNYYDILGFTLKEVFQDYTRWCWDNSLAEMPIAQLSQEVKRVFDVDLKGFMVNVNGEYKGNLVRSRSIRDREERKTYRMFVKNSDLELWTHGTRAVWEESNRRSKLDIEPNAKPSDEVVSPFADEEKEGIPDYR</sequence>
<organism evidence="5 6">
    <name type="scientific">Staphylococcus equorum</name>
    <dbReference type="NCBI Taxonomy" id="246432"/>
    <lineage>
        <taxon>Bacteria</taxon>
        <taxon>Bacillati</taxon>
        <taxon>Bacillota</taxon>
        <taxon>Bacilli</taxon>
        <taxon>Bacillales</taxon>
        <taxon>Staphylococcaceae</taxon>
        <taxon>Staphylococcus</taxon>
    </lineage>
</organism>
<dbReference type="PROSITE" id="PS51206">
    <property type="entry name" value="SF3_HELICASE_1"/>
    <property type="match status" value="1"/>
</dbReference>
<feature type="region of interest" description="Disordered" evidence="3">
    <location>
        <begin position="478"/>
        <end position="505"/>
    </location>
</feature>
<feature type="domain" description="SF3 helicase" evidence="4">
    <location>
        <begin position="157"/>
        <end position="317"/>
    </location>
</feature>
<feature type="compositionally biased region" description="Basic and acidic residues" evidence="3">
    <location>
        <begin position="1"/>
        <end position="18"/>
    </location>
</feature>
<evidence type="ECO:0000313" key="6">
    <source>
        <dbReference type="Proteomes" id="UP001174037"/>
    </source>
</evidence>
<keyword evidence="2" id="KW-0067">ATP-binding</keyword>
<name>A0AAW7AQN3_9STAP</name>
<evidence type="ECO:0000256" key="1">
    <source>
        <dbReference type="ARBA" id="ARBA00022741"/>
    </source>
</evidence>
<dbReference type="EMBL" id="JARGCK010000045">
    <property type="protein sequence ID" value="MDK9867255.1"/>
    <property type="molecule type" value="Genomic_DNA"/>
</dbReference>
<dbReference type="SUPFAM" id="SSF52540">
    <property type="entry name" value="P-loop containing nucleoside triphosphate hydrolases"/>
    <property type="match status" value="1"/>
</dbReference>
<dbReference type="NCBIfam" id="TIGR01613">
    <property type="entry name" value="primase_Cterm"/>
    <property type="match status" value="1"/>
</dbReference>
<dbReference type="RefSeq" id="WP_285324570.1">
    <property type="nucleotide sequence ID" value="NZ_JARGCK010000045.1"/>
</dbReference>